<protein>
    <submittedName>
        <fullName evidence="2">Uncharacterized protein</fullName>
    </submittedName>
</protein>
<proteinExistence type="predicted"/>
<accession>A0A9P5Q2C8</accession>
<feature type="compositionally biased region" description="Acidic residues" evidence="1">
    <location>
        <begin position="292"/>
        <end position="302"/>
    </location>
</feature>
<dbReference type="PANTHER" id="PTHR46177">
    <property type="entry name" value="INTEGRASE CATALYTIC DOMAIN-CONTAINING PROTEIN"/>
    <property type="match status" value="1"/>
</dbReference>
<dbReference type="EMBL" id="JADNRY010000025">
    <property type="protein sequence ID" value="KAF9072310.1"/>
    <property type="molecule type" value="Genomic_DNA"/>
</dbReference>
<feature type="region of interest" description="Disordered" evidence="1">
    <location>
        <begin position="280"/>
        <end position="302"/>
    </location>
</feature>
<dbReference type="Proteomes" id="UP000772434">
    <property type="component" value="Unassembled WGS sequence"/>
</dbReference>
<dbReference type="AlphaFoldDB" id="A0A9P5Q2C8"/>
<comment type="caution">
    <text evidence="2">The sequence shown here is derived from an EMBL/GenBank/DDBJ whole genome shotgun (WGS) entry which is preliminary data.</text>
</comment>
<sequence>MPHYLELRKLYPKMGARTMVTVLRQDYNLKVPEKLLNDFFNTVERDEVKQRKFKRFKRKRFWSAGIMDVLTMDQHDKLKRFGLWFHLGFDPFPGRIAWLRVWWSNRNPKVTSKYFLDSCRERGGVPLVSQSDPGSENYGPANYKRKVLPQGIPDLICAKPHLYNTEDFTVKVPPELFDEMEAKYAPPDDPSLQLTPPEFQDIADNIYQQLGSPIVTLDNLWSVYTDMLAGLKQLRETEVESFQTVMNTADAAFDSNMPLIPNLKELREGLEIMPGGPHYMGGLNAGKGPDVLEQEEDDEEDLREYAEWTELESEAED</sequence>
<keyword evidence="3" id="KW-1185">Reference proteome</keyword>
<organism evidence="2 3">
    <name type="scientific">Rhodocollybia butyracea</name>
    <dbReference type="NCBI Taxonomy" id="206335"/>
    <lineage>
        <taxon>Eukaryota</taxon>
        <taxon>Fungi</taxon>
        <taxon>Dikarya</taxon>
        <taxon>Basidiomycota</taxon>
        <taxon>Agaricomycotina</taxon>
        <taxon>Agaricomycetes</taxon>
        <taxon>Agaricomycetidae</taxon>
        <taxon>Agaricales</taxon>
        <taxon>Marasmiineae</taxon>
        <taxon>Omphalotaceae</taxon>
        <taxon>Rhodocollybia</taxon>
    </lineage>
</organism>
<evidence type="ECO:0000256" key="1">
    <source>
        <dbReference type="SAM" id="MobiDB-lite"/>
    </source>
</evidence>
<gene>
    <name evidence="2" type="ORF">BDP27DRAFT_1418216</name>
</gene>
<reference evidence="2" key="1">
    <citation type="submission" date="2020-11" db="EMBL/GenBank/DDBJ databases">
        <authorList>
            <consortium name="DOE Joint Genome Institute"/>
            <person name="Ahrendt S."/>
            <person name="Riley R."/>
            <person name="Andreopoulos W."/>
            <person name="Labutti K."/>
            <person name="Pangilinan J."/>
            <person name="Ruiz-Duenas F.J."/>
            <person name="Barrasa J.M."/>
            <person name="Sanchez-Garcia M."/>
            <person name="Camarero S."/>
            <person name="Miyauchi S."/>
            <person name="Serrano A."/>
            <person name="Linde D."/>
            <person name="Babiker R."/>
            <person name="Drula E."/>
            <person name="Ayuso-Fernandez I."/>
            <person name="Pacheco R."/>
            <person name="Padilla G."/>
            <person name="Ferreira P."/>
            <person name="Barriuso J."/>
            <person name="Kellner H."/>
            <person name="Castanera R."/>
            <person name="Alfaro M."/>
            <person name="Ramirez L."/>
            <person name="Pisabarro A.G."/>
            <person name="Kuo A."/>
            <person name="Tritt A."/>
            <person name="Lipzen A."/>
            <person name="He G."/>
            <person name="Yan M."/>
            <person name="Ng V."/>
            <person name="Cullen D."/>
            <person name="Martin F."/>
            <person name="Rosso M.-N."/>
            <person name="Henrissat B."/>
            <person name="Hibbett D."/>
            <person name="Martinez A.T."/>
            <person name="Grigoriev I.V."/>
        </authorList>
    </citation>
    <scope>NUCLEOTIDE SEQUENCE</scope>
    <source>
        <strain evidence="2">AH 40177</strain>
    </source>
</reference>
<evidence type="ECO:0000313" key="3">
    <source>
        <dbReference type="Proteomes" id="UP000772434"/>
    </source>
</evidence>
<dbReference type="OrthoDB" id="5946233at2759"/>
<evidence type="ECO:0000313" key="2">
    <source>
        <dbReference type="EMBL" id="KAF9072310.1"/>
    </source>
</evidence>
<name>A0A9P5Q2C8_9AGAR</name>
<dbReference type="PANTHER" id="PTHR46177:SF1">
    <property type="entry name" value="INTEGRASE CATALYTIC DOMAIN-CONTAINING PROTEIN"/>
    <property type="match status" value="1"/>
</dbReference>